<accession>A0A3L9M810</accession>
<dbReference type="OrthoDB" id="5431540at2"/>
<evidence type="ECO:0000313" key="2">
    <source>
        <dbReference type="Proteomes" id="UP000275348"/>
    </source>
</evidence>
<name>A0A3L9M810_9FLAO</name>
<dbReference type="EMBL" id="RDOJ01000011">
    <property type="protein sequence ID" value="RLZ09165.1"/>
    <property type="molecule type" value="Genomic_DNA"/>
</dbReference>
<sequence length="177" mass="21283">MISYIYLLAINISPFIFSLNQNKNDGLIDWSENRKLTFSDFKAKPKTSKGVEGELSTKITWTVREETGKLPEYKIYNKMNPYESWVSIKHEELLKEYQFLWNLSELYTRKTRKEIEALKFKKVKNKEQYKSIIVKNVQKFQTERQKFKGTLHNQPDLYKILNNQYQDSLKIYSKYAR</sequence>
<protein>
    <recommendedName>
        <fullName evidence="3">DUF922 domain-containing protein</fullName>
    </recommendedName>
</protein>
<dbReference type="AlphaFoldDB" id="A0A3L9M810"/>
<reference evidence="1 2" key="1">
    <citation type="submission" date="2018-10" db="EMBL/GenBank/DDBJ databases">
        <authorList>
            <person name="Chen X."/>
        </authorList>
    </citation>
    <scope>NUCLEOTIDE SEQUENCE [LARGE SCALE GENOMIC DNA]</scope>
    <source>
        <strain evidence="1 2">YIM 102668</strain>
    </source>
</reference>
<organism evidence="1 2">
    <name type="scientific">Faecalibacter macacae</name>
    <dbReference type="NCBI Taxonomy" id="1859289"/>
    <lineage>
        <taxon>Bacteria</taxon>
        <taxon>Pseudomonadati</taxon>
        <taxon>Bacteroidota</taxon>
        <taxon>Flavobacteriia</taxon>
        <taxon>Flavobacteriales</taxon>
        <taxon>Weeksellaceae</taxon>
        <taxon>Faecalibacter</taxon>
    </lineage>
</organism>
<evidence type="ECO:0008006" key="3">
    <source>
        <dbReference type="Google" id="ProtNLM"/>
    </source>
</evidence>
<evidence type="ECO:0000313" key="1">
    <source>
        <dbReference type="EMBL" id="RLZ09165.1"/>
    </source>
</evidence>
<gene>
    <name evidence="1" type="ORF">EAH69_09140</name>
</gene>
<dbReference type="RefSeq" id="WP_121934892.1">
    <property type="nucleotide sequence ID" value="NZ_RDOJ01000011.1"/>
</dbReference>
<keyword evidence="2" id="KW-1185">Reference proteome</keyword>
<dbReference type="Proteomes" id="UP000275348">
    <property type="component" value="Unassembled WGS sequence"/>
</dbReference>
<comment type="caution">
    <text evidence="1">The sequence shown here is derived from an EMBL/GenBank/DDBJ whole genome shotgun (WGS) entry which is preliminary data.</text>
</comment>
<proteinExistence type="predicted"/>